<evidence type="ECO:0000313" key="4">
    <source>
        <dbReference type="EMBL" id="MDM7858086.1"/>
    </source>
</evidence>
<dbReference type="InterPro" id="IPR055650">
    <property type="entry name" value="DUF7226"/>
</dbReference>
<dbReference type="Pfam" id="PF23871">
    <property type="entry name" value="DUF7226"/>
    <property type="match status" value="1"/>
</dbReference>
<dbReference type="EMBL" id="JAUCDY010000007">
    <property type="protein sequence ID" value="MDM7858086.1"/>
    <property type="molecule type" value="Genomic_DNA"/>
</dbReference>
<dbReference type="RefSeq" id="WP_289410745.1">
    <property type="nucleotide sequence ID" value="NZ_JAUCDY010000007.1"/>
</dbReference>
<sequence length="422" mass="48963">MTYTLNDVAWYDFLQENPAVLQCIDSYGFCDVQSSVLKNYREPRLMCKIDFLEQQPKILKQLSISVLAIVNKQYRLARTHPFIDINTNWLQDKVIDKTFALPNYLHSLAAAHITSESKALDAAYASGMLHELEQVQYLHLTVRGRSYSTNFEFALTDIHDYKVHYPVAGVQLEVDGGYESQNRLLLVEAKMGFANNMNLRQLLYPQLNYSALLRKPVVTYLMFYETGGLFHFLPFTYYNGIPQINYVGYRLFKLEQPMLLNPQQLFNTPINPMLTGFGAPFPQADSMDTLLNLLLSMAADELYSKEELFADYALVPRQWDYYLNALIWLGLVFKCAEGYFRLTLIGHQLLELSEQERVFYIAQTAFSNDIFNAHLHAENPFICAESRLNNGLSTDSTFQRRIQTVKAWRWYLFQVLRINSRN</sequence>
<keyword evidence="5" id="KW-1185">Reference proteome</keyword>
<dbReference type="Proteomes" id="UP001241056">
    <property type="component" value="Unassembled WGS sequence"/>
</dbReference>
<dbReference type="InterPro" id="IPR054266">
    <property type="entry name" value="DUF6997"/>
</dbReference>
<accession>A0ABT7SPG8</accession>
<dbReference type="Pfam" id="PF22518">
    <property type="entry name" value="DUF6997"/>
    <property type="match status" value="1"/>
</dbReference>
<feature type="domain" description="DUF6996" evidence="1">
    <location>
        <begin position="8"/>
        <end position="75"/>
    </location>
</feature>
<organism evidence="4 5">
    <name type="scientific">Thiopseudomonas acetoxidans</name>
    <dbReference type="NCBI Taxonomy" id="3041622"/>
    <lineage>
        <taxon>Bacteria</taxon>
        <taxon>Pseudomonadati</taxon>
        <taxon>Pseudomonadota</taxon>
        <taxon>Gammaproteobacteria</taxon>
        <taxon>Pseudomonadales</taxon>
        <taxon>Pseudomonadaceae</taxon>
        <taxon>Thiopseudomonas</taxon>
    </lineage>
</organism>
<feature type="domain" description="DUF7226" evidence="3">
    <location>
        <begin position="291"/>
        <end position="412"/>
    </location>
</feature>
<dbReference type="Pfam" id="PF22515">
    <property type="entry name" value="DUF6996"/>
    <property type="match status" value="1"/>
</dbReference>
<comment type="caution">
    <text evidence="4">The sequence shown here is derived from an EMBL/GenBank/DDBJ whole genome shotgun (WGS) entry which is preliminary data.</text>
</comment>
<evidence type="ECO:0000313" key="5">
    <source>
        <dbReference type="Proteomes" id="UP001241056"/>
    </source>
</evidence>
<evidence type="ECO:0000259" key="1">
    <source>
        <dbReference type="Pfam" id="PF22515"/>
    </source>
</evidence>
<gene>
    <name evidence="4" type="ORF">QEZ41_07325</name>
</gene>
<proteinExistence type="predicted"/>
<protein>
    <submittedName>
        <fullName evidence="4">Uncharacterized protein</fullName>
    </submittedName>
</protein>
<name>A0ABT7SPG8_9GAMM</name>
<dbReference type="InterPro" id="IPR054265">
    <property type="entry name" value="DUF6996"/>
</dbReference>
<feature type="domain" description="DUF6997" evidence="2">
    <location>
        <begin position="96"/>
        <end position="239"/>
    </location>
</feature>
<reference evidence="4 5" key="1">
    <citation type="submission" date="2023-06" db="EMBL/GenBank/DDBJ databases">
        <title>Thiopseudomonas sp. CY1220 draft genome sequence.</title>
        <authorList>
            <person name="Zhao G."/>
            <person name="An M."/>
        </authorList>
    </citation>
    <scope>NUCLEOTIDE SEQUENCE [LARGE SCALE GENOMIC DNA]</scope>
    <source>
        <strain evidence="4 5">CY1220</strain>
    </source>
</reference>
<evidence type="ECO:0000259" key="2">
    <source>
        <dbReference type="Pfam" id="PF22518"/>
    </source>
</evidence>
<evidence type="ECO:0000259" key="3">
    <source>
        <dbReference type="Pfam" id="PF23871"/>
    </source>
</evidence>